<evidence type="ECO:0000313" key="2">
    <source>
        <dbReference type="Proteomes" id="UP001164539"/>
    </source>
</evidence>
<organism evidence="1 2">
    <name type="scientific">Melia azedarach</name>
    <name type="common">Chinaberry tree</name>
    <dbReference type="NCBI Taxonomy" id="155640"/>
    <lineage>
        <taxon>Eukaryota</taxon>
        <taxon>Viridiplantae</taxon>
        <taxon>Streptophyta</taxon>
        <taxon>Embryophyta</taxon>
        <taxon>Tracheophyta</taxon>
        <taxon>Spermatophyta</taxon>
        <taxon>Magnoliopsida</taxon>
        <taxon>eudicotyledons</taxon>
        <taxon>Gunneridae</taxon>
        <taxon>Pentapetalae</taxon>
        <taxon>rosids</taxon>
        <taxon>malvids</taxon>
        <taxon>Sapindales</taxon>
        <taxon>Meliaceae</taxon>
        <taxon>Melia</taxon>
    </lineage>
</organism>
<sequence>MATSTRRQWFLLGLMILMMSTQFSSGDCRVFRPTTNDSTTTAGAESVGMTSFPVSSNNSNSRSSTKNLAFTLASGPSKRGPGH</sequence>
<keyword evidence="2" id="KW-1185">Reference proteome</keyword>
<gene>
    <name evidence="1" type="ORF">OWV82_024890</name>
</gene>
<protein>
    <submittedName>
        <fullName evidence="1">Transmembrane protein</fullName>
    </submittedName>
</protein>
<proteinExistence type="predicted"/>
<accession>A0ACC1WR90</accession>
<name>A0ACC1WR90_MELAZ</name>
<keyword evidence="1" id="KW-0812">Transmembrane</keyword>
<dbReference type="Proteomes" id="UP001164539">
    <property type="component" value="Chromosome 14"/>
</dbReference>
<reference evidence="1 2" key="1">
    <citation type="journal article" date="2023" name="Science">
        <title>Complex scaffold remodeling in plant triterpene biosynthesis.</title>
        <authorList>
            <person name="De La Pena R."/>
            <person name="Hodgson H."/>
            <person name="Liu J.C."/>
            <person name="Stephenson M.J."/>
            <person name="Martin A.C."/>
            <person name="Owen C."/>
            <person name="Harkess A."/>
            <person name="Leebens-Mack J."/>
            <person name="Jimenez L.E."/>
            <person name="Osbourn A."/>
            <person name="Sattely E.S."/>
        </authorList>
    </citation>
    <scope>NUCLEOTIDE SEQUENCE [LARGE SCALE GENOMIC DNA]</scope>
    <source>
        <strain evidence="2">cv. JPN11</strain>
        <tissue evidence="1">Leaf</tissue>
    </source>
</reference>
<dbReference type="EMBL" id="CM051407">
    <property type="protein sequence ID" value="KAJ4701686.1"/>
    <property type="molecule type" value="Genomic_DNA"/>
</dbReference>
<evidence type="ECO:0000313" key="1">
    <source>
        <dbReference type="EMBL" id="KAJ4701686.1"/>
    </source>
</evidence>
<comment type="caution">
    <text evidence="1">The sequence shown here is derived from an EMBL/GenBank/DDBJ whole genome shotgun (WGS) entry which is preliminary data.</text>
</comment>
<keyword evidence="1" id="KW-0472">Membrane</keyword>